<comment type="caution">
    <text evidence="2">The sequence shown here is derived from an EMBL/GenBank/DDBJ whole genome shotgun (WGS) entry which is preliminary data.</text>
</comment>
<dbReference type="Gene3D" id="1.20.120.520">
    <property type="entry name" value="nmb1532 protein domain like"/>
    <property type="match status" value="1"/>
</dbReference>
<organism evidence="2 3">
    <name type="scientific">Trifolium pratense</name>
    <name type="common">Red clover</name>
    <dbReference type="NCBI Taxonomy" id="57577"/>
    <lineage>
        <taxon>Eukaryota</taxon>
        <taxon>Viridiplantae</taxon>
        <taxon>Streptophyta</taxon>
        <taxon>Embryophyta</taxon>
        <taxon>Tracheophyta</taxon>
        <taxon>Spermatophyta</taxon>
        <taxon>Magnoliopsida</taxon>
        <taxon>eudicotyledons</taxon>
        <taxon>Gunneridae</taxon>
        <taxon>Pentapetalae</taxon>
        <taxon>rosids</taxon>
        <taxon>fabids</taxon>
        <taxon>Fabales</taxon>
        <taxon>Fabaceae</taxon>
        <taxon>Papilionoideae</taxon>
        <taxon>50 kb inversion clade</taxon>
        <taxon>NPAAA clade</taxon>
        <taxon>Hologalegina</taxon>
        <taxon>IRL clade</taxon>
        <taxon>Trifolieae</taxon>
        <taxon>Trifolium</taxon>
    </lineage>
</organism>
<accession>A0A2K3NY86</accession>
<dbReference type="PANTHER" id="PTHR35739">
    <property type="entry name" value="OS01G0861700 PROTEIN"/>
    <property type="match status" value="1"/>
</dbReference>
<dbReference type="CDD" id="cd12108">
    <property type="entry name" value="Hr-like"/>
    <property type="match status" value="1"/>
</dbReference>
<dbReference type="InterPro" id="IPR012312">
    <property type="entry name" value="Hemerythrin-like"/>
</dbReference>
<name>A0A2K3NY86_TRIPR</name>
<dbReference type="Pfam" id="PF01814">
    <property type="entry name" value="Hemerythrin"/>
    <property type="match status" value="1"/>
</dbReference>
<dbReference type="AlphaFoldDB" id="A0A2K3NY86"/>
<dbReference type="STRING" id="57577.A0A2K3NY86"/>
<evidence type="ECO:0000259" key="1">
    <source>
        <dbReference type="Pfam" id="PF01814"/>
    </source>
</evidence>
<reference evidence="2 3" key="1">
    <citation type="journal article" date="2014" name="Am. J. Bot.">
        <title>Genome assembly and annotation for red clover (Trifolium pratense; Fabaceae).</title>
        <authorList>
            <person name="Istvanek J."/>
            <person name="Jaros M."/>
            <person name="Krenek A."/>
            <person name="Repkova J."/>
        </authorList>
    </citation>
    <scope>NUCLEOTIDE SEQUENCE [LARGE SCALE GENOMIC DNA]</scope>
    <source>
        <strain evidence="3">cv. Tatra</strain>
        <tissue evidence="2">Young leaves</tissue>
    </source>
</reference>
<evidence type="ECO:0000313" key="2">
    <source>
        <dbReference type="EMBL" id="PNY08004.1"/>
    </source>
</evidence>
<gene>
    <name evidence="2" type="ORF">L195_g004514</name>
</gene>
<protein>
    <recommendedName>
        <fullName evidence="1">Hemerythrin-like domain-containing protein</fullName>
    </recommendedName>
</protein>
<feature type="domain" description="Hemerythrin-like" evidence="1">
    <location>
        <begin position="121"/>
        <end position="268"/>
    </location>
</feature>
<dbReference type="Proteomes" id="UP000236291">
    <property type="component" value="Unassembled WGS sequence"/>
</dbReference>
<evidence type="ECO:0000313" key="3">
    <source>
        <dbReference type="Proteomes" id="UP000236291"/>
    </source>
</evidence>
<dbReference type="PANTHER" id="PTHR35739:SF1">
    <property type="entry name" value="OS01G0861700 PROTEIN"/>
    <property type="match status" value="1"/>
</dbReference>
<proteinExistence type="predicted"/>
<reference evidence="2 3" key="2">
    <citation type="journal article" date="2017" name="Front. Plant Sci.">
        <title>Gene Classification and Mining of Molecular Markers Useful in Red Clover (Trifolium pratense) Breeding.</title>
        <authorList>
            <person name="Istvanek J."/>
            <person name="Dluhosova J."/>
            <person name="Dluhos P."/>
            <person name="Patkova L."/>
            <person name="Nedelnik J."/>
            <person name="Repkova J."/>
        </authorList>
    </citation>
    <scope>NUCLEOTIDE SEQUENCE [LARGE SCALE GENOMIC DNA]</scope>
    <source>
        <strain evidence="3">cv. Tatra</strain>
        <tissue evidence="2">Young leaves</tissue>
    </source>
</reference>
<sequence length="357" mass="39762">MGNCWTKSEKLTAEIIPRDGAKVYPTVRLYGSPKSILAAYIRFSLLQKSVSFEFIPSNATLREHIQGPDPDGHVTLRVGSEVVSGSRETLLRFIDARFPNLTPVGGGGGGGVEEGTTPVMVTVTRLQHKSMLWHVERVLRWAEDLVTRGGKKAVDPSVGTPGMEIKKFARSYSELLEVMMEHAQMEETLLFPFFDAADRGLCKAAKEEHARDLPLMNGIKEIIKSVGVLGSGSRDFQEALYNLSARLKLLLGQCKQHFREEEVELLPLMEALELSKEQEESALDRCFDVMQGTHGRLLKFFLEGLQPRDAMKYLDLISMCSNKEKMESMLQIILILLVEAPNTAHTAHDMGHSSSTC</sequence>
<dbReference type="EMBL" id="ASHM01002238">
    <property type="protein sequence ID" value="PNY08004.1"/>
    <property type="molecule type" value="Genomic_DNA"/>
</dbReference>